<sequence length="119" mass="13546">MEEDVVPPRSDMLLLGSMRSTRSSSMRYTESHGHTEETPVPLLRSTCSSAPLPYEPKRSKYGFMIKMKEEEEKLGYLEGRLMANVDFDDGALQLLGFYSDIYQVLNHLGWMQFSDGVGM</sequence>
<name>A0A2T7EDB3_9POAL</name>
<evidence type="ECO:0000313" key="2">
    <source>
        <dbReference type="EMBL" id="PUZ65809.1"/>
    </source>
</evidence>
<reference evidence="2 3" key="1">
    <citation type="submission" date="2018-04" db="EMBL/GenBank/DDBJ databases">
        <title>WGS assembly of Panicum hallii var. hallii HAL2.</title>
        <authorList>
            <person name="Lovell J."/>
            <person name="Jenkins J."/>
            <person name="Lowry D."/>
            <person name="Mamidi S."/>
            <person name="Sreedasyam A."/>
            <person name="Weng X."/>
            <person name="Barry K."/>
            <person name="Bonette J."/>
            <person name="Campitelli B."/>
            <person name="Daum C."/>
            <person name="Gordon S."/>
            <person name="Gould B."/>
            <person name="Lipzen A."/>
            <person name="MacQueen A."/>
            <person name="Palacio-Mejia J."/>
            <person name="Plott C."/>
            <person name="Shakirov E."/>
            <person name="Shu S."/>
            <person name="Yoshinaga Y."/>
            <person name="Zane M."/>
            <person name="Rokhsar D."/>
            <person name="Grimwood J."/>
            <person name="Schmutz J."/>
            <person name="Juenger T."/>
        </authorList>
    </citation>
    <scope>NUCLEOTIDE SEQUENCE [LARGE SCALE GENOMIC DNA]</scope>
    <source>
        <strain evidence="3">cv. HAL2</strain>
    </source>
</reference>
<dbReference type="EMBL" id="CM009751">
    <property type="protein sequence ID" value="PUZ65809.1"/>
    <property type="molecule type" value="Genomic_DNA"/>
</dbReference>
<proteinExistence type="predicted"/>
<gene>
    <name evidence="2" type="ORF">GQ55_3G255200</name>
</gene>
<dbReference type="Gramene" id="PUZ65809">
    <property type="protein sequence ID" value="PUZ65809"/>
    <property type="gene ID" value="GQ55_3G255200"/>
</dbReference>
<protein>
    <submittedName>
        <fullName evidence="2">Uncharacterized protein</fullName>
    </submittedName>
</protein>
<evidence type="ECO:0000313" key="3">
    <source>
        <dbReference type="Proteomes" id="UP000244336"/>
    </source>
</evidence>
<dbReference type="AlphaFoldDB" id="A0A2T7EDB3"/>
<dbReference type="Proteomes" id="UP000244336">
    <property type="component" value="Chromosome 3"/>
</dbReference>
<feature type="region of interest" description="Disordered" evidence="1">
    <location>
        <begin position="20"/>
        <end position="49"/>
    </location>
</feature>
<accession>A0A2T7EDB3</accession>
<organism evidence="2 3">
    <name type="scientific">Panicum hallii var. hallii</name>
    <dbReference type="NCBI Taxonomy" id="1504633"/>
    <lineage>
        <taxon>Eukaryota</taxon>
        <taxon>Viridiplantae</taxon>
        <taxon>Streptophyta</taxon>
        <taxon>Embryophyta</taxon>
        <taxon>Tracheophyta</taxon>
        <taxon>Spermatophyta</taxon>
        <taxon>Magnoliopsida</taxon>
        <taxon>Liliopsida</taxon>
        <taxon>Poales</taxon>
        <taxon>Poaceae</taxon>
        <taxon>PACMAD clade</taxon>
        <taxon>Panicoideae</taxon>
        <taxon>Panicodae</taxon>
        <taxon>Paniceae</taxon>
        <taxon>Panicinae</taxon>
        <taxon>Panicum</taxon>
        <taxon>Panicum sect. Panicum</taxon>
    </lineage>
</organism>
<evidence type="ECO:0000256" key="1">
    <source>
        <dbReference type="SAM" id="MobiDB-lite"/>
    </source>
</evidence>
<keyword evidence="3" id="KW-1185">Reference proteome</keyword>